<gene>
    <name evidence="1" type="ORF">GXM_01324</name>
</gene>
<evidence type="ECO:0000313" key="2">
    <source>
        <dbReference type="Proteomes" id="UP000326678"/>
    </source>
</evidence>
<dbReference type="EMBL" id="CP045226">
    <property type="protein sequence ID" value="QFS43851.1"/>
    <property type="molecule type" value="Genomic_DNA"/>
</dbReference>
<protein>
    <submittedName>
        <fullName evidence="1">Uncharacterized protein</fullName>
    </submittedName>
</protein>
<proteinExistence type="predicted"/>
<organism evidence="1 2">
    <name type="scientific">Nostoc sphaeroides CCNUC1</name>
    <dbReference type="NCBI Taxonomy" id="2653204"/>
    <lineage>
        <taxon>Bacteria</taxon>
        <taxon>Bacillati</taxon>
        <taxon>Cyanobacteriota</taxon>
        <taxon>Cyanophyceae</taxon>
        <taxon>Nostocales</taxon>
        <taxon>Nostocaceae</taxon>
        <taxon>Nostoc</taxon>
    </lineage>
</organism>
<reference evidence="1 2" key="1">
    <citation type="submission" date="2019-10" db="EMBL/GenBank/DDBJ databases">
        <title>Genomic and transcriptomic insights into the perfect genentic adaptation of a filamentous nitrogen-fixing cyanobacterium to rice fields.</title>
        <authorList>
            <person name="Chen Z."/>
        </authorList>
    </citation>
    <scope>NUCLEOTIDE SEQUENCE [LARGE SCALE GENOMIC DNA]</scope>
    <source>
        <strain evidence="1">CCNUC1</strain>
    </source>
</reference>
<evidence type="ECO:0000313" key="1">
    <source>
        <dbReference type="EMBL" id="QFS43851.1"/>
    </source>
</evidence>
<dbReference type="Proteomes" id="UP000326678">
    <property type="component" value="Chromosome Gxm1"/>
</dbReference>
<dbReference type="KEGG" id="nsh:GXM_01324"/>
<sequence length="38" mass="4223">MAEVCLPLTRGFTLCCTSENPNIHIPDFLKKSGILCEK</sequence>
<dbReference type="AlphaFoldDB" id="A0A5P8VU65"/>
<name>A0A5P8VU65_9NOSO</name>
<accession>A0A5P8VU65</accession>
<keyword evidence="2" id="KW-1185">Reference proteome</keyword>